<dbReference type="SUPFAM" id="SSF50494">
    <property type="entry name" value="Trypsin-like serine proteases"/>
    <property type="match status" value="1"/>
</dbReference>
<dbReference type="InterPro" id="IPR043504">
    <property type="entry name" value="Peptidase_S1_PA_chymotrypsin"/>
</dbReference>
<dbReference type="Gene3D" id="2.40.10.10">
    <property type="entry name" value="Trypsin-like serine proteases"/>
    <property type="match status" value="1"/>
</dbReference>
<dbReference type="CDD" id="cd00190">
    <property type="entry name" value="Tryp_SPc"/>
    <property type="match status" value="1"/>
</dbReference>
<evidence type="ECO:0000256" key="2">
    <source>
        <dbReference type="ARBA" id="ARBA00023157"/>
    </source>
</evidence>
<organism evidence="5 6">
    <name type="scientific">Basidiobolus ranarum</name>
    <dbReference type="NCBI Taxonomy" id="34480"/>
    <lineage>
        <taxon>Eukaryota</taxon>
        <taxon>Fungi</taxon>
        <taxon>Fungi incertae sedis</taxon>
        <taxon>Zoopagomycota</taxon>
        <taxon>Entomophthoromycotina</taxon>
        <taxon>Basidiobolomycetes</taxon>
        <taxon>Basidiobolales</taxon>
        <taxon>Basidiobolaceae</taxon>
        <taxon>Basidiobolus</taxon>
    </lineage>
</organism>
<reference evidence="5 6" key="1">
    <citation type="submission" date="2023-04" db="EMBL/GenBank/DDBJ databases">
        <title>Genome of Basidiobolus ranarum AG-B5.</title>
        <authorList>
            <person name="Stajich J.E."/>
            <person name="Carter-House D."/>
            <person name="Gryganskyi A."/>
        </authorList>
    </citation>
    <scope>NUCLEOTIDE SEQUENCE [LARGE SCALE GENOMIC DNA]</scope>
    <source>
        <strain evidence="5 6">AG-B5</strain>
    </source>
</reference>
<dbReference type="PROSITE" id="PS00135">
    <property type="entry name" value="TRYPSIN_SER"/>
    <property type="match status" value="1"/>
</dbReference>
<evidence type="ECO:0000256" key="1">
    <source>
        <dbReference type="ARBA" id="ARBA00007664"/>
    </source>
</evidence>
<name>A0ABR2WN98_9FUNG</name>
<dbReference type="SMART" id="SM00020">
    <property type="entry name" value="Tryp_SPc"/>
    <property type="match status" value="1"/>
</dbReference>
<evidence type="ECO:0000256" key="3">
    <source>
        <dbReference type="SAM" id="SignalP"/>
    </source>
</evidence>
<evidence type="ECO:0000313" key="6">
    <source>
        <dbReference type="Proteomes" id="UP001479436"/>
    </source>
</evidence>
<dbReference type="Pfam" id="PF00089">
    <property type="entry name" value="Trypsin"/>
    <property type="match status" value="1"/>
</dbReference>
<sequence>MKPISILTTLLSSLLSLEFTQGFALNPHSFIVGGSVAQEAEFPFMARVLVKNLSSCGGFILSKKWIGTAAHCVVNQETLALTSPNLLQIIVGTNDNTVTSSKIKKVVKVVIAPGYSIDKQEDDLALLELDEELIFDERIQPIAISTAKVSEKQTFTAAGWGLIEDGTPSARLMQVDLITASLTKCRQVVPGFKNNNGPQICTDAETGKDTCPGDSGGPLFRSEQNGFSLYGITSYSAYPQGASTTCGGSDTIVGVYTHVGYYVSFISSTMGLSQQELTNPHDTVINEGVDTSNAATHSPKSYVAILSALIILLSV</sequence>
<dbReference type="PANTHER" id="PTHR24276:SF98">
    <property type="entry name" value="FI18310P1-RELATED"/>
    <property type="match status" value="1"/>
</dbReference>
<dbReference type="Proteomes" id="UP001479436">
    <property type="component" value="Unassembled WGS sequence"/>
</dbReference>
<accession>A0ABR2WN98</accession>
<dbReference type="InterPro" id="IPR009003">
    <property type="entry name" value="Peptidase_S1_PA"/>
</dbReference>
<feature type="signal peptide" evidence="3">
    <location>
        <begin position="1"/>
        <end position="22"/>
    </location>
</feature>
<comment type="caution">
    <text evidence="5">The sequence shown here is derived from an EMBL/GenBank/DDBJ whole genome shotgun (WGS) entry which is preliminary data.</text>
</comment>
<dbReference type="PRINTS" id="PR00722">
    <property type="entry name" value="CHYMOTRYPSIN"/>
</dbReference>
<dbReference type="PANTHER" id="PTHR24276">
    <property type="entry name" value="POLYSERASE-RELATED"/>
    <property type="match status" value="1"/>
</dbReference>
<dbReference type="InterPro" id="IPR001254">
    <property type="entry name" value="Trypsin_dom"/>
</dbReference>
<feature type="domain" description="Peptidase S1" evidence="4">
    <location>
        <begin position="31"/>
        <end position="271"/>
    </location>
</feature>
<protein>
    <recommendedName>
        <fullName evidence="4">Peptidase S1 domain-containing protein</fullName>
    </recommendedName>
</protein>
<gene>
    <name evidence="5" type="ORF">K7432_010728</name>
</gene>
<evidence type="ECO:0000313" key="5">
    <source>
        <dbReference type="EMBL" id="KAK9762995.1"/>
    </source>
</evidence>
<keyword evidence="2" id="KW-1015">Disulfide bond</keyword>
<dbReference type="InterPro" id="IPR001314">
    <property type="entry name" value="Peptidase_S1A"/>
</dbReference>
<proteinExistence type="inferred from homology"/>
<dbReference type="EMBL" id="JASJQH010000760">
    <property type="protein sequence ID" value="KAK9762995.1"/>
    <property type="molecule type" value="Genomic_DNA"/>
</dbReference>
<feature type="chain" id="PRO_5047405678" description="Peptidase S1 domain-containing protein" evidence="3">
    <location>
        <begin position="23"/>
        <end position="315"/>
    </location>
</feature>
<evidence type="ECO:0000259" key="4">
    <source>
        <dbReference type="PROSITE" id="PS50240"/>
    </source>
</evidence>
<keyword evidence="3" id="KW-0732">Signal</keyword>
<dbReference type="PROSITE" id="PS50240">
    <property type="entry name" value="TRYPSIN_DOM"/>
    <property type="match status" value="1"/>
</dbReference>
<comment type="similarity">
    <text evidence="1">Belongs to the peptidase S1 family.</text>
</comment>
<dbReference type="InterPro" id="IPR033116">
    <property type="entry name" value="TRYPSIN_SER"/>
</dbReference>
<dbReference type="InterPro" id="IPR050430">
    <property type="entry name" value="Peptidase_S1"/>
</dbReference>
<keyword evidence="6" id="KW-1185">Reference proteome</keyword>